<feature type="domain" description="Peptidase family U32 C-terminal" evidence="4">
    <location>
        <begin position="324"/>
        <end position="404"/>
    </location>
</feature>
<gene>
    <name evidence="5" type="ORF">IAC95_01095</name>
</gene>
<dbReference type="GO" id="GO:0008233">
    <property type="term" value="F:peptidase activity"/>
    <property type="evidence" value="ECO:0007669"/>
    <property type="project" value="UniProtKB-KW"/>
</dbReference>
<dbReference type="PROSITE" id="PS01276">
    <property type="entry name" value="PEPTIDASE_U32"/>
    <property type="match status" value="1"/>
</dbReference>
<dbReference type="InterPro" id="IPR001539">
    <property type="entry name" value="Peptidase_U32"/>
</dbReference>
<reference evidence="5" key="2">
    <citation type="journal article" date="2021" name="PeerJ">
        <title>Extensive microbial diversity within the chicken gut microbiome revealed by metagenomics and culture.</title>
        <authorList>
            <person name="Gilroy R."/>
            <person name="Ravi A."/>
            <person name="Getino M."/>
            <person name="Pursley I."/>
            <person name="Horton D.L."/>
            <person name="Alikhan N.F."/>
            <person name="Baker D."/>
            <person name="Gharbi K."/>
            <person name="Hall N."/>
            <person name="Watson M."/>
            <person name="Adriaenssens E.M."/>
            <person name="Foster-Nyarko E."/>
            <person name="Jarju S."/>
            <person name="Secka A."/>
            <person name="Antonio M."/>
            <person name="Oren A."/>
            <person name="Chaudhuri R.R."/>
            <person name="La Ragione R."/>
            <person name="Hildebrand F."/>
            <person name="Pallen M.J."/>
        </authorList>
    </citation>
    <scope>NUCLEOTIDE SEQUENCE</scope>
    <source>
        <strain evidence="5">CHK121-14286</strain>
    </source>
</reference>
<dbReference type="GO" id="GO:0006508">
    <property type="term" value="P:proteolysis"/>
    <property type="evidence" value="ECO:0007669"/>
    <property type="project" value="UniProtKB-KW"/>
</dbReference>
<organism evidence="5 6">
    <name type="scientific">Candidatus Fimimonas gallinarum</name>
    <dbReference type="NCBI Taxonomy" id="2840821"/>
    <lineage>
        <taxon>Bacteria</taxon>
        <taxon>Pseudomonadati</taxon>
        <taxon>Myxococcota</taxon>
        <taxon>Myxococcia</taxon>
        <taxon>Myxococcales</taxon>
        <taxon>Cystobacterineae</taxon>
        <taxon>Myxococcaceae</taxon>
        <taxon>Myxococcaceae incertae sedis</taxon>
        <taxon>Candidatus Fimimonas</taxon>
    </lineage>
</organism>
<evidence type="ECO:0000256" key="1">
    <source>
        <dbReference type="ARBA" id="ARBA00022670"/>
    </source>
</evidence>
<name>A0A9D1E3A5_9BACT</name>
<protein>
    <submittedName>
        <fullName evidence="5">U32 family peptidase</fullName>
    </submittedName>
</protein>
<dbReference type="Proteomes" id="UP000824200">
    <property type="component" value="Unassembled WGS sequence"/>
</dbReference>
<dbReference type="InterPro" id="IPR051454">
    <property type="entry name" value="RNA/ubiquinone_mod_enzymes"/>
</dbReference>
<dbReference type="Pfam" id="PF01136">
    <property type="entry name" value="Peptidase_U32"/>
    <property type="match status" value="1"/>
</dbReference>
<comment type="caution">
    <text evidence="5">The sequence shown here is derived from an EMBL/GenBank/DDBJ whole genome shotgun (WGS) entry which is preliminary data.</text>
</comment>
<comment type="similarity">
    <text evidence="3">Belongs to the peptidase U32 family.</text>
</comment>
<dbReference type="AlphaFoldDB" id="A0A9D1E3A5"/>
<evidence type="ECO:0000259" key="4">
    <source>
        <dbReference type="Pfam" id="PF16325"/>
    </source>
</evidence>
<accession>A0A9D1E3A5</accession>
<dbReference type="Pfam" id="PF16325">
    <property type="entry name" value="Peptidase_U32_C"/>
    <property type="match status" value="1"/>
</dbReference>
<evidence type="ECO:0000313" key="6">
    <source>
        <dbReference type="Proteomes" id="UP000824200"/>
    </source>
</evidence>
<evidence type="ECO:0000313" key="5">
    <source>
        <dbReference type="EMBL" id="HIR65476.1"/>
    </source>
</evidence>
<keyword evidence="1" id="KW-0645">Protease</keyword>
<keyword evidence="2" id="KW-0378">Hydrolase</keyword>
<proteinExistence type="inferred from homology"/>
<dbReference type="PANTHER" id="PTHR30217">
    <property type="entry name" value="PEPTIDASE U32 FAMILY"/>
    <property type="match status" value="1"/>
</dbReference>
<dbReference type="InterPro" id="IPR032525">
    <property type="entry name" value="Peptidase_U32_C"/>
</dbReference>
<dbReference type="Gene3D" id="2.40.30.10">
    <property type="entry name" value="Translation factors"/>
    <property type="match status" value="1"/>
</dbReference>
<dbReference type="EMBL" id="DVHL01000010">
    <property type="protein sequence ID" value="HIR65476.1"/>
    <property type="molecule type" value="Genomic_DNA"/>
</dbReference>
<sequence>MTNIIPQKMELLAPAGNMEKLKTAFHFGADAVYLAGKRYGLRAFADNFSDEEIVEAVQYAHSLGKKVYVTLNIFAKNSDFDTLADYLSLLEKAQVDAVLVSDVGVLDFVRSHSKLRVHVSTQANTTNAYAVGFWSKMGAERVVLAREMSMQDIAETHRRYPDVQLECFVHGAMCISYSGRCLLSNYLTSRDSNRGECVQACRWKWTVREVSREDSLPVEEDSRGTYIFNSKDMNMLAHLQDFANVGVVSLKIEGRMKSPFYVATVVNAYRRALDALYNGTLTQNLVQTLNSELDKASHREYTTGFYYHEEESRQYYNDSKAVEEYKFIAVVRQVLDGKIVVEQRNRFVVGDCLETLSNTEFSSKNFVVREIFDETGNTVQVANRVQQILTINCPYKLSVGDILRRKN</sequence>
<evidence type="ECO:0000256" key="3">
    <source>
        <dbReference type="ARBA" id="ARBA00038374"/>
    </source>
</evidence>
<dbReference type="PANTHER" id="PTHR30217:SF6">
    <property type="entry name" value="TRNA HYDROXYLATION PROTEIN P"/>
    <property type="match status" value="1"/>
</dbReference>
<evidence type="ECO:0000256" key="2">
    <source>
        <dbReference type="ARBA" id="ARBA00022801"/>
    </source>
</evidence>
<reference evidence="5" key="1">
    <citation type="submission" date="2020-10" db="EMBL/GenBank/DDBJ databases">
        <authorList>
            <person name="Gilroy R."/>
        </authorList>
    </citation>
    <scope>NUCLEOTIDE SEQUENCE</scope>
    <source>
        <strain evidence="5">CHK121-14286</strain>
    </source>
</reference>